<dbReference type="Pfam" id="PF13245">
    <property type="entry name" value="AAA_19"/>
    <property type="match status" value="1"/>
</dbReference>
<dbReference type="InterPro" id="IPR046700">
    <property type="entry name" value="DUF6570"/>
</dbReference>
<proteinExistence type="predicted"/>
<dbReference type="InterPro" id="IPR025476">
    <property type="entry name" value="Helitron_helicase-like"/>
</dbReference>
<comment type="caution">
    <text evidence="4">The sequence shown here is derived from an EMBL/GenBank/DDBJ whole genome shotgun (WGS) entry which is preliminary data.</text>
</comment>
<feature type="domain" description="DUF6570" evidence="3">
    <location>
        <begin position="439"/>
        <end position="602"/>
    </location>
</feature>
<dbReference type="Pfam" id="PF20209">
    <property type="entry name" value="DUF6570"/>
    <property type="match status" value="1"/>
</dbReference>
<feature type="compositionally biased region" description="Polar residues" evidence="1">
    <location>
        <begin position="1701"/>
        <end position="1711"/>
    </location>
</feature>
<sequence length="2581" mass="292586">MERTHEDVLPNLPTQNLDDIHLWYNGKDHYDLLIPHTPQHKQPANFQTTSITDRPSNSHLETPEPQRQSPSLTATAAAPPPPLPPPTTPPPPTPAPDNTSTTTDTPPPPPPPTPTQPTRHKRTKTNQAELDKKPKAAAKPKTKFCCKTNQQHTLPEQESTEIKVTPQPSILQELSRVQIAPNPIHPRRLLEDAIHHLASEELRDDPLIPPGKKREDIDKGETWPRVFCAFKGCNWTKNNGNEEDLHRHVEEAHYEKLKPAMEHMPKPKPKDIIRSIYNEAVATVCRKQAPPAGCSRDRSALKSFTNATTENRIEALICFSCACIHTRVDEINEANSIDWYPILESLDSKEETEARTNNLYKILSLQKYLDTYDTLAGDIKLSSLTDFHNWQVNIPGHGAVLCCPEDHQCTAHPEHPSLHTLCEKCEVPLCKDCAQHLRKGQLPPLSLCNDMWTGFAPERLYKENVTVMEMICASPCVTTLICFSMEARYGEEERGTTAALDAKAHAALHRLGARGNALTFPMPWEELLTNLKDALNSEESPPQLPRTGKQLGEIVRVLLKTNKTRKTTASELKTLIHQATVRREVVVQLILDMKKSGHPAFQKTRAENIQRTASELPEDGIPPEVLKVIEVMQNSDDWGKLQPQKAATPVDHPHEDESKAGEIFASQRAQGILAEGRSEERENQNSIAVAALNNLRDQLTPQLHKKMDTFEVRTGNQLIDQFEPMYFATAFCFCFSYATACPDVQDTRTQKAEDDRNERGITNRRSRDPNAPPVHIHAWAAAMLRRAETQFRRDWTFGFTTWNFLFRTMVNLQQNTFMYATIDEQGDHRKFSNLEILHGLNEIQNALHHGKYMDISNQIKPVKGDLSKVKYSIGLSEAAKKVLDNCTARCRNIPGTHDVRSIMRQETHANRICYGTPLFVTFSPSERDSVLMVRLARARECDPATTEEATRSYQSKNKPDLNVEYYSLDPEKLMTQLPAYDERRAMLAKDPLACAEGFRVLVQLAMRHLFGVRFCPNCPECAMTNNPCTDAFGSNAMACGGIFGRVDSVYGSIECQKSGSLHIHFQVFVQSFHQFRPIADLQKLSSEQQMKMLKQYQNYVSHVSRTVYSNPEEWQRHRHETEAAWPAFRSSTLALSRPDYQSDSKLPAETWRQLYLNEDVEKLQQLKQHHVHLPNTPDGPPMPLRHCKDPKDPTKCKAGFPRDKRLTDKSLLICKGLAENMDMPTKGKRSALGLLWGPCNDANLNGTHPAMLAALRCNSDVQVPYRFPITQQFHDPACCDENCTSEDNIWEIMRQAQINQSAQAGYACDYQCKRLPIAINEVHEWNKSQAAQEHDLTKELQHNPNTGYVGARTAKRLATDCYARGVVRGAVECTNLVQHAGHLDPTKAEAVKTSPCQQINLHHGLQLLEEIVTTNQPRQEQAMICKDTRKTCNRQAIPKPAFWTIYAHRGRRPEVSPLSAYEFLRYYSTKMATRPHHLEQQPGDAAQPRPKKYHAYLTEAGSKQINAGTFWQKLQPGLHYRIHERGDDDWMPMSPMTDDPTHEPFRHDWIIVPRPRPHVPVVFKATYGRNDEEHAKRLLVLFRPWSGTKNDATDEAPYIGTLKGPDTTTWKEALMRWATHTGWATEEVKRYVLNYAFTFCLPRQLQINNDLCCNSDNDNLEDIMYHFEDDDLQLAKTTRVRGAEDDNDDPEATAPEPSEDATATTTTMKRGQLTKNMFDLSQKIWLSHTPESNPLSKMAATQNSLLKSSPGVADPDKLIQAAKDSRRLQTSTEQQQQTGLHHPYQRPVVTHQNRITADKLHTWLNSKKIQSTLNEQQKSFMQLIVNRILVEYNLTPSNDTRLQADEPLVWLLHGGPGSGKTHVLKCMRALFQDVLGYVQGIDFETAAFQATNAADIRGKTLHASCGLSMGRHSLDKGMSPDTAKRIALWRWLIIDEIGMVSATLLTQIEARIRSATPAASRWKHDVTGRVRPFAGLNVVFLGDFNQLPPPEGGSLVDIPAYLKPASSQAQVAADPLIQAGRELVWCGALQGVTELVQKERCKDKWWNEVVAEMRSGRLSETNWKYLHGQHVDGCTLTEAEKRSRKRVIDSPQDPRLSEDKFLCGTVIVANNDAKYQINKDRAASFAQATGLPLRWSVARDKAGTEVMQTQACDKTAKIRWLRYHDMDTEGLLGMLPLAIGLPVQLTQHIDRSDKYLLKGRLGYVHSWEWPENQQQPRVVYVKFYDADWTLDGSREPGLYPIMPWTRTWKLDKGRKCPVLGVKRTQLPLSPAFAITAHSSQGKTLSAVLLDLNIDRLTHTSYGTVAASRVCSREDLLILRPFPLWLFQRGAPDGPELLLKKLRKELTIQDVQEARWPTACCSTCKEIKTLEAFSDLQWKNIQATKPADCLNCQNVQTNGKRKNTLFRRINGKKQKYTCRDCGIHKTEDAFHRAQLHEQLSDNERRCMRCIETNTAPLTCASCTRTMDLDQFSDCMRSFPTQAISCLECQTKFEQEMQSTGNKFMCRSCNRFYLNKAMHGATHNKICINCTDGRQVPPRGHRTCKKCKATWDTMQAPPTHNSNDRLCPQCRKTANPKRTTHRK</sequence>
<dbReference type="Gene3D" id="3.40.50.300">
    <property type="entry name" value="P-loop containing nucleotide triphosphate hydrolases"/>
    <property type="match status" value="1"/>
</dbReference>
<feature type="compositionally biased region" description="Basic and acidic residues" evidence="1">
    <location>
        <begin position="747"/>
        <end position="768"/>
    </location>
</feature>
<evidence type="ECO:0000313" key="4">
    <source>
        <dbReference type="EMBL" id="CAE7230700.1"/>
    </source>
</evidence>
<feature type="region of interest" description="Disordered" evidence="1">
    <location>
        <begin position="747"/>
        <end position="772"/>
    </location>
</feature>
<protein>
    <submittedName>
        <fullName evidence="4">Pfh1 protein</fullName>
    </submittedName>
</protein>
<evidence type="ECO:0000259" key="2">
    <source>
        <dbReference type="Pfam" id="PF14214"/>
    </source>
</evidence>
<dbReference type="Proteomes" id="UP000604046">
    <property type="component" value="Unassembled WGS sequence"/>
</dbReference>
<organism evidence="4 5">
    <name type="scientific">Symbiodinium natans</name>
    <dbReference type="NCBI Taxonomy" id="878477"/>
    <lineage>
        <taxon>Eukaryota</taxon>
        <taxon>Sar</taxon>
        <taxon>Alveolata</taxon>
        <taxon>Dinophyceae</taxon>
        <taxon>Suessiales</taxon>
        <taxon>Symbiodiniaceae</taxon>
        <taxon>Symbiodinium</taxon>
    </lineage>
</organism>
<feature type="compositionally biased region" description="Pro residues" evidence="1">
    <location>
        <begin position="78"/>
        <end position="95"/>
    </location>
</feature>
<feature type="region of interest" description="Disordered" evidence="1">
    <location>
        <begin position="34"/>
        <end position="142"/>
    </location>
</feature>
<feature type="region of interest" description="Disordered" evidence="1">
    <location>
        <begin position="1764"/>
        <end position="1784"/>
    </location>
</feature>
<evidence type="ECO:0000259" key="3">
    <source>
        <dbReference type="Pfam" id="PF20209"/>
    </source>
</evidence>
<evidence type="ECO:0000313" key="5">
    <source>
        <dbReference type="Proteomes" id="UP000604046"/>
    </source>
</evidence>
<keyword evidence="5" id="KW-1185">Reference proteome</keyword>
<accession>A0A812KNA8</accession>
<dbReference type="InterPro" id="IPR027417">
    <property type="entry name" value="P-loop_NTPase"/>
</dbReference>
<dbReference type="Pfam" id="PF14214">
    <property type="entry name" value="Helitron_like_N"/>
    <property type="match status" value="1"/>
</dbReference>
<feature type="domain" description="Helitron helicase-like" evidence="2">
    <location>
        <begin position="847"/>
        <end position="1065"/>
    </location>
</feature>
<name>A0A812KNA8_9DINO</name>
<evidence type="ECO:0000256" key="1">
    <source>
        <dbReference type="SAM" id="MobiDB-lite"/>
    </source>
</evidence>
<dbReference type="PANTHER" id="PTHR47642">
    <property type="entry name" value="ATP-DEPENDENT DNA HELICASE"/>
    <property type="match status" value="1"/>
</dbReference>
<feature type="region of interest" description="Disordered" evidence="1">
    <location>
        <begin position="2556"/>
        <end position="2581"/>
    </location>
</feature>
<gene>
    <name evidence="4" type="primary">pfh1</name>
    <name evidence="4" type="ORF">SNAT2548_LOCUS9399</name>
</gene>
<feature type="compositionally biased region" description="Pro residues" evidence="1">
    <location>
        <begin position="105"/>
        <end position="115"/>
    </location>
</feature>
<dbReference type="OrthoDB" id="432234at2759"/>
<dbReference type="SUPFAM" id="SSF52540">
    <property type="entry name" value="P-loop containing nucleoside triphosphate hydrolases"/>
    <property type="match status" value="2"/>
</dbReference>
<reference evidence="4" key="1">
    <citation type="submission" date="2021-02" db="EMBL/GenBank/DDBJ databases">
        <authorList>
            <person name="Dougan E. K."/>
            <person name="Rhodes N."/>
            <person name="Thang M."/>
            <person name="Chan C."/>
        </authorList>
    </citation>
    <scope>NUCLEOTIDE SEQUENCE</scope>
</reference>
<feature type="compositionally biased region" description="Basic residues" evidence="1">
    <location>
        <begin position="2572"/>
        <end position="2581"/>
    </location>
</feature>
<feature type="region of interest" description="Disordered" evidence="1">
    <location>
        <begin position="1680"/>
        <end position="1711"/>
    </location>
</feature>
<feature type="compositionally biased region" description="Polar residues" evidence="1">
    <location>
        <begin position="40"/>
        <end position="69"/>
    </location>
</feature>
<dbReference type="InterPro" id="IPR051055">
    <property type="entry name" value="PIF1_helicase"/>
</dbReference>
<dbReference type="EMBL" id="CAJNDS010000729">
    <property type="protein sequence ID" value="CAE7230700.1"/>
    <property type="molecule type" value="Genomic_DNA"/>
</dbReference>
<feature type="compositionally biased region" description="Polar residues" evidence="1">
    <location>
        <begin position="1768"/>
        <end position="1779"/>
    </location>
</feature>